<feature type="region of interest" description="Disordered" evidence="7">
    <location>
        <begin position="376"/>
        <end position="434"/>
    </location>
</feature>
<dbReference type="SUPFAM" id="SSF52540">
    <property type="entry name" value="P-loop containing nucleoside triphosphate hydrolases"/>
    <property type="match status" value="1"/>
</dbReference>
<dbReference type="InterPro" id="IPR044742">
    <property type="entry name" value="DEAD/DEAH_RhlB"/>
</dbReference>
<name>A0ABZ2NDA2_9BACI</name>
<comment type="function">
    <text evidence="5">Probable DEAD-box RNA helicase. May work in conjunction with the cold shock proteins to ensure proper initiation of transcription at low and optimal temperatures.</text>
</comment>
<protein>
    <recommendedName>
        <fullName evidence="5">DEAD-box ATP-dependent RNA helicase CshB</fullName>
        <ecNumber evidence="5">3.6.4.13</ecNumber>
    </recommendedName>
</protein>
<keyword evidence="2 5" id="KW-0378">Hydrolase</keyword>
<evidence type="ECO:0000256" key="2">
    <source>
        <dbReference type="ARBA" id="ARBA00022801"/>
    </source>
</evidence>
<keyword evidence="3 5" id="KW-0347">Helicase</keyword>
<dbReference type="EC" id="3.6.4.13" evidence="5"/>
<dbReference type="SMART" id="SM00487">
    <property type="entry name" value="DEXDc"/>
    <property type="match status" value="1"/>
</dbReference>
<evidence type="ECO:0000256" key="3">
    <source>
        <dbReference type="ARBA" id="ARBA00022806"/>
    </source>
</evidence>
<evidence type="ECO:0000313" key="11">
    <source>
        <dbReference type="EMBL" id="WXB95605.1"/>
    </source>
</evidence>
<dbReference type="InterPro" id="IPR011545">
    <property type="entry name" value="DEAD/DEAH_box_helicase_dom"/>
</dbReference>
<dbReference type="PANTHER" id="PTHR47963">
    <property type="entry name" value="DEAD-BOX ATP-DEPENDENT RNA HELICASE 47, MITOCHONDRIAL"/>
    <property type="match status" value="1"/>
</dbReference>
<keyword evidence="5" id="KW-0346">Stress response</keyword>
<dbReference type="GO" id="GO:0004386">
    <property type="term" value="F:helicase activity"/>
    <property type="evidence" value="ECO:0007669"/>
    <property type="project" value="UniProtKB-KW"/>
</dbReference>
<keyword evidence="4 5" id="KW-0067">ATP-binding</keyword>
<evidence type="ECO:0000256" key="1">
    <source>
        <dbReference type="ARBA" id="ARBA00022741"/>
    </source>
</evidence>
<comment type="similarity">
    <text evidence="5">Belongs to the DEAD box helicase family. CshB subfamily.</text>
</comment>
<feature type="short sequence motif" description="Q motif" evidence="6">
    <location>
        <begin position="2"/>
        <end position="30"/>
    </location>
</feature>
<evidence type="ECO:0000256" key="6">
    <source>
        <dbReference type="PROSITE-ProRule" id="PRU00552"/>
    </source>
</evidence>
<comment type="subcellular location">
    <subcellularLocation>
        <location evidence="5">Cytoplasm</location>
    </subcellularLocation>
</comment>
<dbReference type="InterPro" id="IPR050547">
    <property type="entry name" value="DEAD_box_RNA_helicases"/>
</dbReference>
<reference evidence="11 12" key="1">
    <citation type="submission" date="2024-02" db="EMBL/GenBank/DDBJ databases">
        <title>Seven novel Bacillus-like species.</title>
        <authorList>
            <person name="Liu G."/>
        </authorList>
    </citation>
    <scope>NUCLEOTIDE SEQUENCE [LARGE SCALE GENOMIC DNA]</scope>
    <source>
        <strain evidence="11 12">FJAT-52054</strain>
    </source>
</reference>
<dbReference type="InterPro" id="IPR027417">
    <property type="entry name" value="P-loop_NTPase"/>
</dbReference>
<evidence type="ECO:0000259" key="10">
    <source>
        <dbReference type="PROSITE" id="PS51195"/>
    </source>
</evidence>
<dbReference type="Pfam" id="PF00270">
    <property type="entry name" value="DEAD"/>
    <property type="match status" value="1"/>
</dbReference>
<dbReference type="InterPro" id="IPR014001">
    <property type="entry name" value="Helicase_ATP-bd"/>
</dbReference>
<feature type="domain" description="DEAD-box RNA helicase Q" evidence="10">
    <location>
        <begin position="2"/>
        <end position="30"/>
    </location>
</feature>
<proteinExistence type="inferred from homology"/>
<gene>
    <name evidence="5" type="primary">cshB</name>
    <name evidence="11" type="ORF">WCV65_13650</name>
</gene>
<dbReference type="GO" id="GO:0016787">
    <property type="term" value="F:hydrolase activity"/>
    <property type="evidence" value="ECO:0007669"/>
    <property type="project" value="UniProtKB-KW"/>
</dbReference>
<dbReference type="RefSeq" id="WP_035405119.1">
    <property type="nucleotide sequence ID" value="NZ_CP147407.1"/>
</dbReference>
<dbReference type="InterPro" id="IPR030881">
    <property type="entry name" value="CshB"/>
</dbReference>
<dbReference type="Pfam" id="PF00271">
    <property type="entry name" value="Helicase_C"/>
    <property type="match status" value="1"/>
</dbReference>
<dbReference type="PROSITE" id="PS51192">
    <property type="entry name" value="HELICASE_ATP_BIND_1"/>
    <property type="match status" value="1"/>
</dbReference>
<keyword evidence="5" id="KW-0963">Cytoplasm</keyword>
<dbReference type="Gene3D" id="3.40.50.300">
    <property type="entry name" value="P-loop containing nucleotide triphosphate hydrolases"/>
    <property type="match status" value="2"/>
</dbReference>
<keyword evidence="5" id="KW-0694">RNA-binding</keyword>
<feature type="domain" description="Helicase C-terminal" evidence="9">
    <location>
        <begin position="216"/>
        <end position="380"/>
    </location>
</feature>
<feature type="compositionally biased region" description="Basic and acidic residues" evidence="7">
    <location>
        <begin position="387"/>
        <end position="398"/>
    </location>
</feature>
<dbReference type="CDD" id="cd00268">
    <property type="entry name" value="DEADc"/>
    <property type="match status" value="1"/>
</dbReference>
<dbReference type="EMBL" id="CP147407">
    <property type="protein sequence ID" value="WXB95605.1"/>
    <property type="molecule type" value="Genomic_DNA"/>
</dbReference>
<feature type="compositionally biased region" description="Basic residues" evidence="7">
    <location>
        <begin position="399"/>
        <end position="415"/>
    </location>
</feature>
<keyword evidence="12" id="KW-1185">Reference proteome</keyword>
<dbReference type="PROSITE" id="PS51195">
    <property type="entry name" value="Q_MOTIF"/>
    <property type="match status" value="1"/>
</dbReference>
<evidence type="ECO:0000256" key="5">
    <source>
        <dbReference type="HAMAP-Rule" id="MF_01494"/>
    </source>
</evidence>
<dbReference type="InterPro" id="IPR001650">
    <property type="entry name" value="Helicase_C-like"/>
</dbReference>
<dbReference type="HAMAP" id="MF_01494">
    <property type="entry name" value="DEAD_helicase_CshB"/>
    <property type="match status" value="1"/>
</dbReference>
<feature type="compositionally biased region" description="Basic residues" evidence="7">
    <location>
        <begin position="422"/>
        <end position="434"/>
    </location>
</feature>
<accession>A0ABZ2NDA2</accession>
<feature type="domain" description="Helicase ATP-binding" evidence="8">
    <location>
        <begin position="33"/>
        <end position="205"/>
    </location>
</feature>
<keyword evidence="1 5" id="KW-0547">Nucleotide-binding</keyword>
<dbReference type="PANTHER" id="PTHR47963:SF1">
    <property type="entry name" value="DEAD-BOX ATP-DEPENDENT RNA HELICASE CSHB"/>
    <property type="match status" value="1"/>
</dbReference>
<evidence type="ECO:0000256" key="7">
    <source>
        <dbReference type="SAM" id="MobiDB-lite"/>
    </source>
</evidence>
<dbReference type="Proteomes" id="UP001377337">
    <property type="component" value="Chromosome"/>
</dbReference>
<evidence type="ECO:0000256" key="4">
    <source>
        <dbReference type="ARBA" id="ARBA00022840"/>
    </source>
</evidence>
<dbReference type="CDD" id="cd18787">
    <property type="entry name" value="SF2_C_DEAD"/>
    <property type="match status" value="1"/>
</dbReference>
<dbReference type="SMART" id="SM00490">
    <property type="entry name" value="HELICc"/>
    <property type="match status" value="1"/>
</dbReference>
<evidence type="ECO:0000259" key="9">
    <source>
        <dbReference type="PROSITE" id="PS51194"/>
    </source>
</evidence>
<evidence type="ECO:0000313" key="12">
    <source>
        <dbReference type="Proteomes" id="UP001377337"/>
    </source>
</evidence>
<evidence type="ECO:0000259" key="8">
    <source>
        <dbReference type="PROSITE" id="PS51192"/>
    </source>
</evidence>
<comment type="catalytic activity">
    <reaction evidence="5">
        <text>ATP + H2O = ADP + phosphate + H(+)</text>
        <dbReference type="Rhea" id="RHEA:13065"/>
        <dbReference type="ChEBI" id="CHEBI:15377"/>
        <dbReference type="ChEBI" id="CHEBI:15378"/>
        <dbReference type="ChEBI" id="CHEBI:30616"/>
        <dbReference type="ChEBI" id="CHEBI:43474"/>
        <dbReference type="ChEBI" id="CHEBI:456216"/>
        <dbReference type="EC" id="3.6.4.13"/>
    </reaction>
</comment>
<dbReference type="InterPro" id="IPR014014">
    <property type="entry name" value="RNA_helicase_DEAD_Q_motif"/>
</dbReference>
<sequence length="434" mass="49578">MERFERLKLKPFLIDAVKELGFEKPTEIQERIIPSILKGESVIGQSQTGTGKTHAYLLPLLNNLDPASQSVQVVITSPTRELANQIYKEVLKLISHHDQEIQARCFTGGTDKQRSIDKLKQQPQIVIGTPGRLHDLLKVNALHVNNTKSFVVDEADMILDMGFLEDVDRIASGMPEQLQMLVFSATIPEKLKPFLKKYMANPKFTHVAPKQAAAEKIEHVLLPLRHRNKTKLVHDMLLAYNPYLAIVFTNTKKMADAVADELAAKGLKVGRIHGGLPPRERKKVMKQVNDLEYQYVVATDLAARGIDIEGVSHIINYELPQDLDFYIHRVGRTARAGYSGLAVTIYETSDEDALAKLEKMGISFAYKDLEGSEFKDADDRHRRKNRPKTDREVDERAKHGIRKPKKVKPGYKRHMKWEMDKIKKKQRRIKRREK</sequence>
<dbReference type="PROSITE" id="PS51194">
    <property type="entry name" value="HELICASE_CTER"/>
    <property type="match status" value="1"/>
</dbReference>
<organism evidence="11 12">
    <name type="scientific">Metabacillus sediminis</name>
    <dbReference type="NCBI Taxonomy" id="3117746"/>
    <lineage>
        <taxon>Bacteria</taxon>
        <taxon>Bacillati</taxon>
        <taxon>Bacillota</taxon>
        <taxon>Bacilli</taxon>
        <taxon>Bacillales</taxon>
        <taxon>Bacillaceae</taxon>
        <taxon>Metabacillus</taxon>
    </lineage>
</organism>